<reference evidence="2" key="1">
    <citation type="journal article" date="2014" name="Int. J. Syst. Evol. Microbiol.">
        <title>Complete genome sequence of Corynebacterium casei LMG S-19264T (=DSM 44701T), isolated from a smear-ripened cheese.</title>
        <authorList>
            <consortium name="US DOE Joint Genome Institute (JGI-PGF)"/>
            <person name="Walter F."/>
            <person name="Albersmeier A."/>
            <person name="Kalinowski J."/>
            <person name="Ruckert C."/>
        </authorList>
    </citation>
    <scope>NUCLEOTIDE SEQUENCE</scope>
    <source>
        <strain evidence="2">KCTC 42650</strain>
    </source>
</reference>
<keyword evidence="3" id="KW-1185">Reference proteome</keyword>
<dbReference type="EMBL" id="BNCJ01000004">
    <property type="protein sequence ID" value="GHF47922.1"/>
    <property type="molecule type" value="Genomic_DNA"/>
</dbReference>
<organism evidence="2 3">
    <name type="scientific">Seohaeicola zhoushanensis</name>
    <dbReference type="NCBI Taxonomy" id="1569283"/>
    <lineage>
        <taxon>Bacteria</taxon>
        <taxon>Pseudomonadati</taxon>
        <taxon>Pseudomonadota</taxon>
        <taxon>Alphaproteobacteria</taxon>
        <taxon>Rhodobacterales</taxon>
        <taxon>Roseobacteraceae</taxon>
        <taxon>Seohaeicola</taxon>
    </lineage>
</organism>
<reference evidence="2" key="2">
    <citation type="submission" date="2020-09" db="EMBL/GenBank/DDBJ databases">
        <authorList>
            <person name="Sun Q."/>
            <person name="Kim S."/>
        </authorList>
    </citation>
    <scope>NUCLEOTIDE SEQUENCE</scope>
    <source>
        <strain evidence="2">KCTC 42650</strain>
    </source>
</reference>
<evidence type="ECO:0000313" key="2">
    <source>
        <dbReference type="EMBL" id="GHF47922.1"/>
    </source>
</evidence>
<dbReference type="Gene3D" id="2.30.40.10">
    <property type="entry name" value="Urease, subunit C, domain 1"/>
    <property type="match status" value="1"/>
</dbReference>
<proteinExistence type="predicted"/>
<dbReference type="Gene3D" id="3.20.20.140">
    <property type="entry name" value="Metal-dependent hydrolases"/>
    <property type="match status" value="1"/>
</dbReference>
<gene>
    <name evidence="2" type="primary">codAch2</name>
    <name evidence="2" type="ORF">GCM10017056_19290</name>
</gene>
<dbReference type="GO" id="GO:0004131">
    <property type="term" value="F:cytosine deaminase activity"/>
    <property type="evidence" value="ECO:0007669"/>
    <property type="project" value="TreeGrafter"/>
</dbReference>
<sequence>MSETRLPGVLVPAALAGFAASGGDLLAGDLVMRQGQVVGLAPATAEPSRIVMPRLADPHVHLDKCHTVGRIPHVGGDLMAAIAAQRQDRAGWTAQDIRARATRGLDELATAGCGAVRSHVDWGTVDDPAAVPLAWEVLGEVAEAYPLVLQRAALVSMPVMADAGHARRIAARVARDCGVLGCFVYDQPERAAGIANLFRLAQDFGLAVDVHVDEGLAPGLDGVERVADAALACGFNGPVLLGHACALMNRTGGDLARVIDKLARAGIAVAALPYTNLYLQGRADGTPDRRGLTRIHELRAGGVRVVLGADNVRDAFCPVGNHNPLATLALAAVAGHLDPPFGRWLGMISTEARLAMGLEAVTLAGAAVQGLICFEATTLADLLSAPPRAVPLGDLLERLAA</sequence>
<dbReference type="InterPro" id="IPR052349">
    <property type="entry name" value="Metallo-hydrolase_Enzymes"/>
</dbReference>
<dbReference type="PANTHER" id="PTHR32027:SF0">
    <property type="entry name" value="CYTOSINE DEAMINASE"/>
    <property type="match status" value="1"/>
</dbReference>
<protein>
    <submittedName>
        <fullName evidence="2">Amidohydrolase</fullName>
    </submittedName>
</protein>
<feature type="domain" description="Amidohydrolase 3" evidence="1">
    <location>
        <begin position="191"/>
        <end position="360"/>
    </location>
</feature>
<accession>A0A8J3GWI0</accession>
<dbReference type="GO" id="GO:0006209">
    <property type="term" value="P:cytosine catabolic process"/>
    <property type="evidence" value="ECO:0007669"/>
    <property type="project" value="TreeGrafter"/>
</dbReference>
<dbReference type="SUPFAM" id="SSF51556">
    <property type="entry name" value="Metallo-dependent hydrolases"/>
    <property type="match status" value="1"/>
</dbReference>
<dbReference type="InterPro" id="IPR032466">
    <property type="entry name" value="Metal_Hydrolase"/>
</dbReference>
<evidence type="ECO:0000259" key="1">
    <source>
        <dbReference type="Pfam" id="PF07969"/>
    </source>
</evidence>
<dbReference type="GO" id="GO:0035888">
    <property type="term" value="F:isoguanine deaminase activity"/>
    <property type="evidence" value="ECO:0007669"/>
    <property type="project" value="TreeGrafter"/>
</dbReference>
<comment type="caution">
    <text evidence="2">The sequence shown here is derived from an EMBL/GenBank/DDBJ whole genome shotgun (WGS) entry which is preliminary data.</text>
</comment>
<evidence type="ECO:0000313" key="3">
    <source>
        <dbReference type="Proteomes" id="UP000626220"/>
    </source>
</evidence>
<name>A0A8J3GWI0_9RHOB</name>
<dbReference type="PANTHER" id="PTHR32027">
    <property type="entry name" value="CYTOSINE DEAMINASE"/>
    <property type="match status" value="1"/>
</dbReference>
<dbReference type="InterPro" id="IPR011059">
    <property type="entry name" value="Metal-dep_hydrolase_composite"/>
</dbReference>
<dbReference type="InterPro" id="IPR013108">
    <property type="entry name" value="Amidohydro_3"/>
</dbReference>
<dbReference type="AlphaFoldDB" id="A0A8J3GWI0"/>
<dbReference type="Pfam" id="PF07969">
    <property type="entry name" value="Amidohydro_3"/>
    <property type="match status" value="1"/>
</dbReference>
<dbReference type="Proteomes" id="UP000626220">
    <property type="component" value="Unassembled WGS sequence"/>
</dbReference>
<dbReference type="RefSeq" id="WP_189679871.1">
    <property type="nucleotide sequence ID" value="NZ_BNCJ01000004.1"/>
</dbReference>